<reference evidence="3" key="1">
    <citation type="submission" date="2025-08" db="UniProtKB">
        <authorList>
            <consortium name="RefSeq"/>
        </authorList>
    </citation>
    <scope>IDENTIFICATION</scope>
</reference>
<keyword evidence="2" id="KW-1185">Reference proteome</keyword>
<dbReference type="Proteomes" id="UP000322000">
    <property type="component" value="Unplaced"/>
</dbReference>
<dbReference type="InParanoid" id="A0A7E5WZF2"/>
<proteinExistence type="predicted"/>
<evidence type="ECO:0000256" key="1">
    <source>
        <dbReference type="SAM" id="MobiDB-lite"/>
    </source>
</evidence>
<name>A0A7E5WZF2_TRINI</name>
<dbReference type="AlphaFoldDB" id="A0A7E5WZF2"/>
<feature type="compositionally biased region" description="Polar residues" evidence="1">
    <location>
        <begin position="59"/>
        <end position="74"/>
    </location>
</feature>
<feature type="region of interest" description="Disordered" evidence="1">
    <location>
        <begin position="93"/>
        <end position="115"/>
    </location>
</feature>
<accession>A0A7E5WZF2</accession>
<organism evidence="2 3">
    <name type="scientific">Trichoplusia ni</name>
    <name type="common">Cabbage looper</name>
    <dbReference type="NCBI Taxonomy" id="7111"/>
    <lineage>
        <taxon>Eukaryota</taxon>
        <taxon>Metazoa</taxon>
        <taxon>Ecdysozoa</taxon>
        <taxon>Arthropoda</taxon>
        <taxon>Hexapoda</taxon>
        <taxon>Insecta</taxon>
        <taxon>Pterygota</taxon>
        <taxon>Neoptera</taxon>
        <taxon>Endopterygota</taxon>
        <taxon>Lepidoptera</taxon>
        <taxon>Glossata</taxon>
        <taxon>Ditrysia</taxon>
        <taxon>Noctuoidea</taxon>
        <taxon>Noctuidae</taxon>
        <taxon>Plusiinae</taxon>
        <taxon>Trichoplusia</taxon>
    </lineage>
</organism>
<evidence type="ECO:0000313" key="3">
    <source>
        <dbReference type="RefSeq" id="XP_026745607.1"/>
    </source>
</evidence>
<evidence type="ECO:0000313" key="2">
    <source>
        <dbReference type="Proteomes" id="UP000322000"/>
    </source>
</evidence>
<dbReference type="OrthoDB" id="10021571at2759"/>
<gene>
    <name evidence="3" type="primary">LOC113506959</name>
</gene>
<dbReference type="KEGG" id="tnl:113506959"/>
<sequence length="115" mass="12187">MNNSAANSAAQVGEIFTEAGAAFNKLADLAMSLHPMVDSSTSQPPKTPVKKKLPEERTLASSNVSGHAQHNIHNAPLSQQVTLNMLNAHETEMDADGLGGDVKLEFESSTEEVTT</sequence>
<dbReference type="RefSeq" id="XP_026745607.1">
    <property type="nucleotide sequence ID" value="XM_026889806.1"/>
</dbReference>
<dbReference type="GeneID" id="113506959"/>
<protein>
    <submittedName>
        <fullName evidence="3">Uncharacterized protein LOC113506959</fullName>
    </submittedName>
</protein>
<feature type="region of interest" description="Disordered" evidence="1">
    <location>
        <begin position="36"/>
        <end position="74"/>
    </location>
</feature>